<keyword evidence="5" id="KW-0282">Flagellum</keyword>
<dbReference type="GO" id="GO:0031514">
    <property type="term" value="C:motile cilium"/>
    <property type="evidence" value="ECO:0007669"/>
    <property type="project" value="TreeGrafter"/>
</dbReference>
<dbReference type="VEuPathDB" id="VectorBase:AALB20_029194"/>
<comment type="similarity">
    <text evidence="2">Belongs to the DRC9 family.</text>
</comment>
<evidence type="ECO:0000313" key="11">
    <source>
        <dbReference type="Proteomes" id="UP000069272"/>
    </source>
</evidence>
<dbReference type="Proteomes" id="UP000069272">
    <property type="component" value="Chromosome 2R"/>
</dbReference>
<evidence type="ECO:0000256" key="7">
    <source>
        <dbReference type="ARBA" id="ARBA00023212"/>
    </source>
</evidence>
<dbReference type="GO" id="GO:0005737">
    <property type="term" value="C:cytoplasm"/>
    <property type="evidence" value="ECO:0007669"/>
    <property type="project" value="TreeGrafter"/>
</dbReference>
<dbReference type="CDD" id="cd23766">
    <property type="entry name" value="IQCG"/>
    <property type="match status" value="1"/>
</dbReference>
<dbReference type="PROSITE" id="PS50096">
    <property type="entry name" value="IQ"/>
    <property type="match status" value="1"/>
</dbReference>
<dbReference type="STRING" id="7167.A0A182FQW2"/>
<accession>A0A182FQW2</accession>
<dbReference type="GO" id="GO:0044782">
    <property type="term" value="P:cilium organization"/>
    <property type="evidence" value="ECO:0007669"/>
    <property type="project" value="TreeGrafter"/>
</dbReference>
<dbReference type="InterPro" id="IPR042618">
    <property type="entry name" value="IQCG"/>
</dbReference>
<evidence type="ECO:0000256" key="2">
    <source>
        <dbReference type="ARBA" id="ARBA00008222"/>
    </source>
</evidence>
<protein>
    <recommendedName>
        <fullName evidence="3">Dynein regulatory complex protein 9</fullName>
    </recommendedName>
    <alternativeName>
        <fullName evidence="9">IQ domain-containing protein G</fullName>
    </alternativeName>
</protein>
<sequence length="172" mass="20808">MKHRFVEYWEAARKEQLQHLIHDQIEQLSNELTLKRRENEQANEAMSATARFCQWKLAQIDQEIEGWMTRFDSDKDDQDARFQKARATEKHWQELREQYEWQEKAITRLQQELVRWKLEEQHKQYCALMATKLQAWWRGTMVRKGLGRFGSNSKNRTKKEPTKKGKGKGKKK</sequence>
<evidence type="ECO:0000256" key="8">
    <source>
        <dbReference type="ARBA" id="ARBA00023273"/>
    </source>
</evidence>
<name>A0A182FQW2_ANOAL</name>
<dbReference type="EnsemblMetazoa" id="AALB008933-RA">
    <property type="protein sequence ID" value="AALB008933-PA"/>
    <property type="gene ID" value="AALB008933"/>
</dbReference>
<dbReference type="Pfam" id="PF00612">
    <property type="entry name" value="IQ"/>
    <property type="match status" value="1"/>
</dbReference>
<keyword evidence="6" id="KW-0969">Cilium</keyword>
<evidence type="ECO:0000256" key="4">
    <source>
        <dbReference type="ARBA" id="ARBA00022490"/>
    </source>
</evidence>
<dbReference type="InterPro" id="IPR000048">
    <property type="entry name" value="IQ_motif_EF-hand-BS"/>
</dbReference>
<evidence type="ECO:0000313" key="10">
    <source>
        <dbReference type="EnsemblMetazoa" id="AALB008933-PA"/>
    </source>
</evidence>
<evidence type="ECO:0000256" key="1">
    <source>
        <dbReference type="ARBA" id="ARBA00004611"/>
    </source>
</evidence>
<comment type="subcellular location">
    <subcellularLocation>
        <location evidence="1">Cytoplasm</location>
        <location evidence="1">Cytoskeleton</location>
        <location evidence="1">Flagellum axoneme</location>
    </subcellularLocation>
</comment>
<dbReference type="VEuPathDB" id="VectorBase:AALB008933"/>
<evidence type="ECO:0000256" key="9">
    <source>
        <dbReference type="ARBA" id="ARBA00032183"/>
    </source>
</evidence>
<keyword evidence="7" id="KW-0206">Cytoskeleton</keyword>
<dbReference type="PANTHER" id="PTHR14871">
    <property type="entry name" value="DYNEIN REGULATORY COMPLEX PROTEIN 9"/>
    <property type="match status" value="1"/>
</dbReference>
<dbReference type="PANTHER" id="PTHR14871:SF1">
    <property type="entry name" value="DYNEIN REGULATORY COMPLEX PROTEIN 9"/>
    <property type="match status" value="1"/>
</dbReference>
<dbReference type="AlphaFoldDB" id="A0A182FQW2"/>
<evidence type="ECO:0000256" key="3">
    <source>
        <dbReference type="ARBA" id="ARBA00013738"/>
    </source>
</evidence>
<evidence type="ECO:0000256" key="6">
    <source>
        <dbReference type="ARBA" id="ARBA00023069"/>
    </source>
</evidence>
<evidence type="ECO:0000256" key="5">
    <source>
        <dbReference type="ARBA" id="ARBA00022846"/>
    </source>
</evidence>
<organism evidence="10 11">
    <name type="scientific">Anopheles albimanus</name>
    <name type="common">New world malaria mosquito</name>
    <dbReference type="NCBI Taxonomy" id="7167"/>
    <lineage>
        <taxon>Eukaryota</taxon>
        <taxon>Metazoa</taxon>
        <taxon>Ecdysozoa</taxon>
        <taxon>Arthropoda</taxon>
        <taxon>Hexapoda</taxon>
        <taxon>Insecta</taxon>
        <taxon>Pterygota</taxon>
        <taxon>Neoptera</taxon>
        <taxon>Endopterygota</taxon>
        <taxon>Diptera</taxon>
        <taxon>Nematocera</taxon>
        <taxon>Culicoidea</taxon>
        <taxon>Culicidae</taxon>
        <taxon>Anophelinae</taxon>
        <taxon>Anopheles</taxon>
    </lineage>
</organism>
<keyword evidence="8" id="KW-0966">Cell projection</keyword>
<keyword evidence="11" id="KW-1185">Reference proteome</keyword>
<proteinExistence type="inferred from homology"/>
<keyword evidence="4" id="KW-0963">Cytoplasm</keyword>
<reference evidence="10 11" key="1">
    <citation type="journal article" date="2017" name="G3 (Bethesda)">
        <title>The Physical Genome Mapping of Anopheles albimanus Corrected Scaffold Misassemblies and Identified Interarm Rearrangements in Genus Anopheles.</title>
        <authorList>
            <person name="Artemov G.N."/>
            <person name="Peery A.N."/>
            <person name="Jiang X."/>
            <person name="Tu Z."/>
            <person name="Stegniy V.N."/>
            <person name="Sharakhova M.V."/>
            <person name="Sharakhov I.V."/>
        </authorList>
    </citation>
    <scope>NUCLEOTIDE SEQUENCE [LARGE SCALE GENOMIC DNA]</scope>
    <source>
        <strain evidence="10 11">ALBI9_A</strain>
    </source>
</reference>
<reference evidence="10" key="2">
    <citation type="submission" date="2022-08" db="UniProtKB">
        <authorList>
            <consortium name="EnsemblMetazoa"/>
        </authorList>
    </citation>
    <scope>IDENTIFICATION</scope>
    <source>
        <strain evidence="10">STECLA/ALBI9_A</strain>
    </source>
</reference>